<dbReference type="InParanoid" id="T1FL77"/>
<dbReference type="eggNOG" id="ENOG502QW2Y">
    <property type="taxonomic scope" value="Eukaryota"/>
</dbReference>
<reference evidence="5" key="1">
    <citation type="submission" date="2012-12" db="EMBL/GenBank/DDBJ databases">
        <authorList>
            <person name="Hellsten U."/>
            <person name="Grimwood J."/>
            <person name="Chapman J.A."/>
            <person name="Shapiro H."/>
            <person name="Aerts A."/>
            <person name="Otillar R.P."/>
            <person name="Terry A.Y."/>
            <person name="Boore J.L."/>
            <person name="Simakov O."/>
            <person name="Marletaz F."/>
            <person name="Cho S.-J."/>
            <person name="Edsinger-Gonzales E."/>
            <person name="Havlak P."/>
            <person name="Kuo D.-H."/>
            <person name="Larsson T."/>
            <person name="Lv J."/>
            <person name="Arendt D."/>
            <person name="Savage R."/>
            <person name="Osoegawa K."/>
            <person name="de Jong P."/>
            <person name="Lindberg D.R."/>
            <person name="Seaver E.C."/>
            <person name="Weisblat D.A."/>
            <person name="Putnam N.H."/>
            <person name="Grigoriev I.V."/>
            <person name="Rokhsar D.S."/>
        </authorList>
    </citation>
    <scope>NUCLEOTIDE SEQUENCE</scope>
</reference>
<keyword evidence="1" id="KW-0863">Zinc-finger</keyword>
<feature type="domain" description="B box-type" evidence="2">
    <location>
        <begin position="5"/>
        <end position="45"/>
    </location>
</feature>
<dbReference type="HOGENOM" id="CLU_542156_0_0_1"/>
<dbReference type="KEGG" id="hro:HELRODRAFT_184443"/>
<dbReference type="EMBL" id="KB097498">
    <property type="protein sequence ID" value="ESN95870.1"/>
    <property type="molecule type" value="Genomic_DNA"/>
</dbReference>
<protein>
    <recommendedName>
        <fullName evidence="2">B box-type domain-containing protein</fullName>
    </recommendedName>
</protein>
<accession>T1FL77</accession>
<dbReference type="GO" id="GO:0008270">
    <property type="term" value="F:zinc ion binding"/>
    <property type="evidence" value="ECO:0007669"/>
    <property type="project" value="UniProtKB-KW"/>
</dbReference>
<dbReference type="EMBL" id="AMQM01010082">
    <property type="status" value="NOT_ANNOTATED_CDS"/>
    <property type="molecule type" value="Genomic_DNA"/>
</dbReference>
<dbReference type="SUPFAM" id="SSF57845">
    <property type="entry name" value="B-box zinc-binding domain"/>
    <property type="match status" value="1"/>
</dbReference>
<keyword evidence="1" id="KW-0479">Metal-binding</keyword>
<keyword evidence="1" id="KW-0862">Zinc</keyword>
<dbReference type="Proteomes" id="UP000015101">
    <property type="component" value="Unassembled WGS sequence"/>
</dbReference>
<dbReference type="GeneID" id="20209576"/>
<evidence type="ECO:0000256" key="1">
    <source>
        <dbReference type="PROSITE-ProRule" id="PRU00024"/>
    </source>
</evidence>
<reference evidence="3 5" key="2">
    <citation type="journal article" date="2013" name="Nature">
        <title>Insights into bilaterian evolution from three spiralian genomes.</title>
        <authorList>
            <person name="Simakov O."/>
            <person name="Marletaz F."/>
            <person name="Cho S.J."/>
            <person name="Edsinger-Gonzales E."/>
            <person name="Havlak P."/>
            <person name="Hellsten U."/>
            <person name="Kuo D.H."/>
            <person name="Larsson T."/>
            <person name="Lv J."/>
            <person name="Arendt D."/>
            <person name="Savage R."/>
            <person name="Osoegawa K."/>
            <person name="de Jong P."/>
            <person name="Grimwood J."/>
            <person name="Chapman J.A."/>
            <person name="Shapiro H."/>
            <person name="Aerts A."/>
            <person name="Otillar R.P."/>
            <person name="Terry A.Y."/>
            <person name="Boore J.L."/>
            <person name="Grigoriev I.V."/>
            <person name="Lindberg D.R."/>
            <person name="Seaver E.C."/>
            <person name="Weisblat D.A."/>
            <person name="Putnam N.H."/>
            <person name="Rokhsar D.S."/>
        </authorList>
    </citation>
    <scope>NUCLEOTIDE SEQUENCE</scope>
</reference>
<organism evidence="4 5">
    <name type="scientific">Helobdella robusta</name>
    <name type="common">Californian leech</name>
    <dbReference type="NCBI Taxonomy" id="6412"/>
    <lineage>
        <taxon>Eukaryota</taxon>
        <taxon>Metazoa</taxon>
        <taxon>Spiralia</taxon>
        <taxon>Lophotrochozoa</taxon>
        <taxon>Annelida</taxon>
        <taxon>Clitellata</taxon>
        <taxon>Hirudinea</taxon>
        <taxon>Rhynchobdellida</taxon>
        <taxon>Glossiphoniidae</taxon>
        <taxon>Helobdella</taxon>
    </lineage>
</organism>
<dbReference type="RefSeq" id="XP_009026030.1">
    <property type="nucleotide sequence ID" value="XM_009027782.1"/>
</dbReference>
<sequence>MFQPPQRYLCPVHSKDIELICKTCRQSACVVCLVATHNRHDMMLASERVEANKRVLSKMIASNDEKIKELDVNIMKIQEEITKEVVKEIKNYLMRAVDDFLTSKLHPYLKPFQQLRDNLTDYKHKLEDVKYLTDNEVVEDEVLVDFKITKKFEYPIYQVDYQKMQDNFRLFPQIFQNSIKKICVGRDFVTLVKEIKCGVPVTCFTISNDKLYIFSGNEFITKDLLNPEEVSTENIGDGFLNLGDILSCDDNFYYYYDDMIQNIFKEKIYSPIADLSSRMKVNGLEFLEIRNINCFSLAGKNILAASNGALYEIESVYIFRTRDGFSDQYTGMTKAYLSHDIYDNIYVISDCLQSEILILDKNLKYFLKIQTFDNPKKTLITSQNILYVSYVGGNFIAVYKIKGTETEESLCLETENEEAEA</sequence>
<dbReference type="PROSITE" id="PS50119">
    <property type="entry name" value="ZF_BBOX"/>
    <property type="match status" value="1"/>
</dbReference>
<evidence type="ECO:0000313" key="3">
    <source>
        <dbReference type="EMBL" id="ESN95870.1"/>
    </source>
</evidence>
<gene>
    <name evidence="4" type="primary">20209576</name>
    <name evidence="3" type="ORF">HELRODRAFT_184443</name>
</gene>
<evidence type="ECO:0000259" key="2">
    <source>
        <dbReference type="PROSITE" id="PS50119"/>
    </source>
</evidence>
<dbReference type="CTD" id="20209576"/>
<dbReference type="Gene3D" id="3.30.160.60">
    <property type="entry name" value="Classic Zinc Finger"/>
    <property type="match status" value="1"/>
</dbReference>
<dbReference type="EMBL" id="AMQM01010083">
    <property type="status" value="NOT_ANNOTATED_CDS"/>
    <property type="molecule type" value="Genomic_DNA"/>
</dbReference>
<dbReference type="InterPro" id="IPR000315">
    <property type="entry name" value="Znf_B-box"/>
</dbReference>
<dbReference type="AlphaFoldDB" id="T1FL77"/>
<dbReference type="SMART" id="SM00336">
    <property type="entry name" value="BBOX"/>
    <property type="match status" value="1"/>
</dbReference>
<name>T1FL77_HELRO</name>
<evidence type="ECO:0000313" key="4">
    <source>
        <dbReference type="EnsemblMetazoa" id="HelroP184443"/>
    </source>
</evidence>
<dbReference type="Pfam" id="PF00643">
    <property type="entry name" value="zf-B_box"/>
    <property type="match status" value="1"/>
</dbReference>
<dbReference type="SUPFAM" id="SSF101908">
    <property type="entry name" value="Putative isomerase YbhE"/>
    <property type="match status" value="1"/>
</dbReference>
<proteinExistence type="predicted"/>
<keyword evidence="5" id="KW-1185">Reference proteome</keyword>
<reference evidence="4" key="3">
    <citation type="submission" date="2015-06" db="UniProtKB">
        <authorList>
            <consortium name="EnsemblMetazoa"/>
        </authorList>
    </citation>
    <scope>IDENTIFICATION</scope>
</reference>
<evidence type="ECO:0000313" key="5">
    <source>
        <dbReference type="Proteomes" id="UP000015101"/>
    </source>
</evidence>
<dbReference type="EnsemblMetazoa" id="HelroT184443">
    <property type="protein sequence ID" value="HelroP184443"/>
    <property type="gene ID" value="HelroG184443"/>
</dbReference>